<evidence type="ECO:0000313" key="7">
    <source>
        <dbReference type="Proteomes" id="UP000526501"/>
    </source>
</evidence>
<accession>A0A7X1B897</accession>
<reference evidence="6 7" key="1">
    <citation type="submission" date="2020-07" db="EMBL/GenBank/DDBJ databases">
        <authorList>
            <person name="Feng X."/>
        </authorList>
    </citation>
    <scope>NUCLEOTIDE SEQUENCE [LARGE SCALE GENOMIC DNA]</scope>
    <source>
        <strain evidence="6 7">JCM23202</strain>
    </source>
</reference>
<dbReference type="RefSeq" id="WP_185660124.1">
    <property type="nucleotide sequence ID" value="NZ_CAWPOO010000008.1"/>
</dbReference>
<proteinExistence type="inferred from homology"/>
<comment type="similarity">
    <text evidence="1">Belongs to the membrane fusion protein (MFP) (TC 8.A.1) family.</text>
</comment>
<dbReference type="Pfam" id="PF25876">
    <property type="entry name" value="HH_MFP_RND"/>
    <property type="match status" value="1"/>
</dbReference>
<dbReference type="FunFam" id="2.40.30.170:FF:000010">
    <property type="entry name" value="Efflux RND transporter periplasmic adaptor subunit"/>
    <property type="match status" value="1"/>
</dbReference>
<feature type="domain" description="CzcB-like C-terminal circularly permuted SH3-like" evidence="5">
    <location>
        <begin position="278"/>
        <end position="343"/>
    </location>
</feature>
<dbReference type="PANTHER" id="PTHR30469">
    <property type="entry name" value="MULTIDRUG RESISTANCE PROTEIN MDTA"/>
    <property type="match status" value="1"/>
</dbReference>
<keyword evidence="7" id="KW-1185">Reference proteome</keyword>
<feature type="domain" description="Multidrug resistance protein MdtA-like alpha-helical hairpin" evidence="2">
    <location>
        <begin position="101"/>
        <end position="161"/>
    </location>
</feature>
<comment type="caution">
    <text evidence="6">The sequence shown here is derived from an EMBL/GenBank/DDBJ whole genome shotgun (WGS) entry which is preliminary data.</text>
</comment>
<sequence>MIRAFLIVLGLIGLVFAAIFMVKAKQFAPAPPMAFPPAAVTSAKADSQTWEQTVKATGTLSASRGVMVSSEVPGTVSEIFFESGQKVEKGDLLISLDDSTEQAQLRAAEASFQLAAVNLKRSKDLLGSRTISQSEFDSAEATASQASAQLEQIKSSIEKKRIVAPFSGTLGIRLVDIGEYISPGTAIASLQQLSPIYVDFSLPQKQLLSADTGYPLEVTIDSYPGASFRGEVEALNPDLDAATRTFRVRGILPNEDGKLRPGMFASVKVVQPEPMEIVAVPSTAIYYQAYGNSVFVIKPAEDGSGSVVEQRFVELGKTKGDFVAVLKGVEPGEEVATAGVFKLSNGRNVVVDNSKAIEASLNPQPDNA</sequence>
<dbReference type="InterPro" id="IPR006143">
    <property type="entry name" value="RND_pump_MFP"/>
</dbReference>
<evidence type="ECO:0000259" key="4">
    <source>
        <dbReference type="Pfam" id="PF25954"/>
    </source>
</evidence>
<dbReference type="Gene3D" id="1.10.287.470">
    <property type="entry name" value="Helix hairpin bin"/>
    <property type="match status" value="1"/>
</dbReference>
<dbReference type="AlphaFoldDB" id="A0A7X1B897"/>
<name>A0A7X1B897_9BACT</name>
<dbReference type="GO" id="GO:0015562">
    <property type="term" value="F:efflux transmembrane transporter activity"/>
    <property type="evidence" value="ECO:0007669"/>
    <property type="project" value="TreeGrafter"/>
</dbReference>
<dbReference type="InterPro" id="IPR058792">
    <property type="entry name" value="Beta-barrel_RND_2"/>
</dbReference>
<organism evidence="6 7">
    <name type="scientific">Pelagicoccus albus</name>
    <dbReference type="NCBI Taxonomy" id="415222"/>
    <lineage>
        <taxon>Bacteria</taxon>
        <taxon>Pseudomonadati</taxon>
        <taxon>Verrucomicrobiota</taxon>
        <taxon>Opitutia</taxon>
        <taxon>Puniceicoccales</taxon>
        <taxon>Pelagicoccaceae</taxon>
        <taxon>Pelagicoccus</taxon>
    </lineage>
</organism>
<dbReference type="GO" id="GO:1990281">
    <property type="term" value="C:efflux pump complex"/>
    <property type="evidence" value="ECO:0007669"/>
    <property type="project" value="TreeGrafter"/>
</dbReference>
<dbReference type="EMBL" id="JACHVC010000008">
    <property type="protein sequence ID" value="MBC2606238.1"/>
    <property type="molecule type" value="Genomic_DNA"/>
</dbReference>
<dbReference type="NCBIfam" id="TIGR01730">
    <property type="entry name" value="RND_mfp"/>
    <property type="match status" value="1"/>
</dbReference>
<dbReference type="Gene3D" id="2.40.30.170">
    <property type="match status" value="1"/>
</dbReference>
<dbReference type="SUPFAM" id="SSF111369">
    <property type="entry name" value="HlyD-like secretion proteins"/>
    <property type="match status" value="1"/>
</dbReference>
<evidence type="ECO:0000313" key="6">
    <source>
        <dbReference type="EMBL" id="MBC2606238.1"/>
    </source>
</evidence>
<dbReference type="InterPro" id="IPR058625">
    <property type="entry name" value="MdtA-like_BSH"/>
</dbReference>
<dbReference type="PANTHER" id="PTHR30469:SF11">
    <property type="entry name" value="BLL4320 PROTEIN"/>
    <property type="match status" value="1"/>
</dbReference>
<dbReference type="Pfam" id="PF25917">
    <property type="entry name" value="BSH_RND"/>
    <property type="match status" value="1"/>
</dbReference>
<dbReference type="InterPro" id="IPR058649">
    <property type="entry name" value="CzcB_C"/>
</dbReference>
<dbReference type="Gene3D" id="2.40.50.100">
    <property type="match status" value="1"/>
</dbReference>
<dbReference type="Proteomes" id="UP000526501">
    <property type="component" value="Unassembled WGS sequence"/>
</dbReference>
<evidence type="ECO:0000259" key="2">
    <source>
        <dbReference type="Pfam" id="PF25876"/>
    </source>
</evidence>
<protein>
    <submittedName>
        <fullName evidence="6">Efflux RND transporter periplasmic adaptor subunit</fullName>
    </submittedName>
</protein>
<dbReference type="Gene3D" id="2.40.420.20">
    <property type="match status" value="1"/>
</dbReference>
<evidence type="ECO:0000259" key="5">
    <source>
        <dbReference type="Pfam" id="PF25975"/>
    </source>
</evidence>
<feature type="domain" description="Multidrug resistance protein MdtA-like barrel-sandwich hybrid" evidence="3">
    <location>
        <begin position="66"/>
        <end position="186"/>
    </location>
</feature>
<feature type="domain" description="CusB-like beta-barrel" evidence="4">
    <location>
        <begin position="196"/>
        <end position="271"/>
    </location>
</feature>
<evidence type="ECO:0000259" key="3">
    <source>
        <dbReference type="Pfam" id="PF25917"/>
    </source>
</evidence>
<dbReference type="Pfam" id="PF25975">
    <property type="entry name" value="CzcB_C"/>
    <property type="match status" value="1"/>
</dbReference>
<dbReference type="InterPro" id="IPR058624">
    <property type="entry name" value="MdtA-like_HH"/>
</dbReference>
<evidence type="ECO:0000256" key="1">
    <source>
        <dbReference type="ARBA" id="ARBA00009477"/>
    </source>
</evidence>
<gene>
    <name evidence="6" type="ORF">H5P27_09280</name>
</gene>
<dbReference type="Pfam" id="PF25954">
    <property type="entry name" value="Beta-barrel_RND_2"/>
    <property type="match status" value="1"/>
</dbReference>